<accession>X0VC36</accession>
<protein>
    <recommendedName>
        <fullName evidence="1">AB hydrolase-1 domain-containing protein</fullName>
    </recommendedName>
</protein>
<name>X0VC36_9ZZZZ</name>
<gene>
    <name evidence="2" type="ORF">S01H1_33301</name>
</gene>
<dbReference type="Gene3D" id="3.40.50.1820">
    <property type="entry name" value="alpha/beta hydrolase"/>
    <property type="match status" value="1"/>
</dbReference>
<sequence>SFIEELYSWMRYFANNGYDVIGFEGPGQGAARIKYGLGLDWHWERPAKAVLDYFNLDDVTWLGISMGGWFCFRAAAFEPRIKRVVASSIAFDYMQFPNSVIQLISRLFLKLPRDVMNRIAFKKMEKDRMHAWSVSQAMDITRTETPMDSMDVVLALNAENLHSDLVKQDVLIPPAEKTISYPSRCMTSR</sequence>
<organism evidence="2">
    <name type="scientific">marine sediment metagenome</name>
    <dbReference type="NCBI Taxonomy" id="412755"/>
    <lineage>
        <taxon>unclassified sequences</taxon>
        <taxon>metagenomes</taxon>
        <taxon>ecological metagenomes</taxon>
    </lineage>
</organism>
<dbReference type="AlphaFoldDB" id="X0VC36"/>
<feature type="non-terminal residue" evidence="2">
    <location>
        <position position="1"/>
    </location>
</feature>
<dbReference type="SUPFAM" id="SSF53474">
    <property type="entry name" value="alpha/beta-Hydrolases"/>
    <property type="match status" value="1"/>
</dbReference>
<dbReference type="InterPro" id="IPR029058">
    <property type="entry name" value="AB_hydrolase_fold"/>
</dbReference>
<comment type="caution">
    <text evidence="2">The sequence shown here is derived from an EMBL/GenBank/DDBJ whole genome shotgun (WGS) entry which is preliminary data.</text>
</comment>
<dbReference type="InterPro" id="IPR000073">
    <property type="entry name" value="AB_hydrolase_1"/>
</dbReference>
<dbReference type="Pfam" id="PF00561">
    <property type="entry name" value="Abhydrolase_1"/>
    <property type="match status" value="1"/>
</dbReference>
<reference evidence="2" key="1">
    <citation type="journal article" date="2014" name="Front. Microbiol.">
        <title>High frequency of phylogenetically diverse reductive dehalogenase-homologous genes in deep subseafloor sedimentary metagenomes.</title>
        <authorList>
            <person name="Kawai M."/>
            <person name="Futagami T."/>
            <person name="Toyoda A."/>
            <person name="Takaki Y."/>
            <person name="Nishi S."/>
            <person name="Hori S."/>
            <person name="Arai W."/>
            <person name="Tsubouchi T."/>
            <person name="Morono Y."/>
            <person name="Uchiyama I."/>
            <person name="Ito T."/>
            <person name="Fujiyama A."/>
            <person name="Inagaki F."/>
            <person name="Takami H."/>
        </authorList>
    </citation>
    <scope>NUCLEOTIDE SEQUENCE</scope>
    <source>
        <strain evidence="2">Expedition CK06-06</strain>
    </source>
</reference>
<evidence type="ECO:0000259" key="1">
    <source>
        <dbReference type="Pfam" id="PF00561"/>
    </source>
</evidence>
<proteinExistence type="predicted"/>
<evidence type="ECO:0000313" key="2">
    <source>
        <dbReference type="EMBL" id="GAG10023.1"/>
    </source>
</evidence>
<feature type="domain" description="AB hydrolase-1" evidence="1">
    <location>
        <begin position="7"/>
        <end position="122"/>
    </location>
</feature>
<dbReference type="EMBL" id="BARS01020670">
    <property type="protein sequence ID" value="GAG10023.1"/>
    <property type="molecule type" value="Genomic_DNA"/>
</dbReference>